<dbReference type="Proteomes" id="UP000237105">
    <property type="component" value="Unassembled WGS sequence"/>
</dbReference>
<evidence type="ECO:0000313" key="2">
    <source>
        <dbReference type="Proteomes" id="UP000237105"/>
    </source>
</evidence>
<accession>A0A2P5CMA5</accession>
<comment type="caution">
    <text evidence="1">The sequence shown here is derived from an EMBL/GenBank/DDBJ whole genome shotgun (WGS) entry which is preliminary data.</text>
</comment>
<sequence length="54" mass="5904">MGWAGFSRSKYGLLGVEKWESKYSASGCMTKVHNYQGGVRGSVGKMLSSSKKKK</sequence>
<gene>
    <name evidence="1" type="ORF">PanWU01x14_140290</name>
</gene>
<name>A0A2P5CMA5_PARAD</name>
<proteinExistence type="predicted"/>
<dbReference type="AlphaFoldDB" id="A0A2P5CMA5"/>
<evidence type="ECO:0000313" key="1">
    <source>
        <dbReference type="EMBL" id="PON62179.1"/>
    </source>
</evidence>
<dbReference type="EMBL" id="JXTB01000115">
    <property type="protein sequence ID" value="PON62179.1"/>
    <property type="molecule type" value="Genomic_DNA"/>
</dbReference>
<dbReference type="OrthoDB" id="10355824at2759"/>
<feature type="non-terminal residue" evidence="1">
    <location>
        <position position="54"/>
    </location>
</feature>
<keyword evidence="2" id="KW-1185">Reference proteome</keyword>
<organism evidence="1 2">
    <name type="scientific">Parasponia andersonii</name>
    <name type="common">Sponia andersonii</name>
    <dbReference type="NCBI Taxonomy" id="3476"/>
    <lineage>
        <taxon>Eukaryota</taxon>
        <taxon>Viridiplantae</taxon>
        <taxon>Streptophyta</taxon>
        <taxon>Embryophyta</taxon>
        <taxon>Tracheophyta</taxon>
        <taxon>Spermatophyta</taxon>
        <taxon>Magnoliopsida</taxon>
        <taxon>eudicotyledons</taxon>
        <taxon>Gunneridae</taxon>
        <taxon>Pentapetalae</taxon>
        <taxon>rosids</taxon>
        <taxon>fabids</taxon>
        <taxon>Rosales</taxon>
        <taxon>Cannabaceae</taxon>
        <taxon>Parasponia</taxon>
    </lineage>
</organism>
<protein>
    <submittedName>
        <fullName evidence="1">Uncharacterized protein</fullName>
    </submittedName>
</protein>
<reference evidence="2" key="1">
    <citation type="submission" date="2016-06" db="EMBL/GenBank/DDBJ databases">
        <title>Parallel loss of symbiosis genes in relatives of nitrogen-fixing non-legume Parasponia.</title>
        <authorList>
            <person name="Van Velzen R."/>
            <person name="Holmer R."/>
            <person name="Bu F."/>
            <person name="Rutten L."/>
            <person name="Van Zeijl A."/>
            <person name="Liu W."/>
            <person name="Santuari L."/>
            <person name="Cao Q."/>
            <person name="Sharma T."/>
            <person name="Shen D."/>
            <person name="Roswanjaya Y."/>
            <person name="Wardhani T."/>
            <person name="Kalhor M.S."/>
            <person name="Jansen J."/>
            <person name="Van den Hoogen J."/>
            <person name="Gungor B."/>
            <person name="Hartog M."/>
            <person name="Hontelez J."/>
            <person name="Verver J."/>
            <person name="Yang W.-C."/>
            <person name="Schijlen E."/>
            <person name="Repin R."/>
            <person name="Schilthuizen M."/>
            <person name="Schranz E."/>
            <person name="Heidstra R."/>
            <person name="Miyata K."/>
            <person name="Fedorova E."/>
            <person name="Kohlen W."/>
            <person name="Bisseling T."/>
            <person name="Smit S."/>
            <person name="Geurts R."/>
        </authorList>
    </citation>
    <scope>NUCLEOTIDE SEQUENCE [LARGE SCALE GENOMIC DNA]</scope>
    <source>
        <strain evidence="2">cv. WU1-14</strain>
    </source>
</reference>